<dbReference type="Gene3D" id="3.90.820.10">
    <property type="entry name" value="Structural Genomics, Unknown Function 30-nov-00 1gh9 Mol_id"/>
    <property type="match status" value="1"/>
</dbReference>
<reference evidence="3 4" key="1">
    <citation type="submission" date="2018-01" db="EMBL/GenBank/DDBJ databases">
        <title>Genome sequence of the PGP bacterium Paenibacillus illinoisensis E3.</title>
        <authorList>
            <person name="Rolli E."/>
            <person name="Marasco R."/>
            <person name="Bessem C."/>
            <person name="Michoud G."/>
            <person name="Gaiarsa S."/>
            <person name="Borin S."/>
            <person name="Daffonchio D."/>
        </authorList>
    </citation>
    <scope>NUCLEOTIDE SEQUENCE [LARGE SCALE GENOMIC DNA]</scope>
    <source>
        <strain evidence="3 4">E3</strain>
    </source>
</reference>
<dbReference type="InterPro" id="IPR037407">
    <property type="entry name" value="MLP_fam"/>
</dbReference>
<dbReference type="OrthoDB" id="7584480at2"/>
<dbReference type="Proteomes" id="UP001618531">
    <property type="component" value="Unassembled WGS sequence"/>
</dbReference>
<dbReference type="PANTHER" id="PTHR38444:SF1">
    <property type="entry name" value="ENTEROBACTIN BIOSYNTHESIS PROTEIN YBDZ"/>
    <property type="match status" value="1"/>
</dbReference>
<feature type="domain" description="MbtH-like" evidence="1">
    <location>
        <begin position="3"/>
        <end position="53"/>
    </location>
</feature>
<dbReference type="Proteomes" id="UP000247459">
    <property type="component" value="Unassembled WGS sequence"/>
</dbReference>
<dbReference type="AlphaFoldDB" id="A0A2W0CZT4"/>
<proteinExistence type="predicted"/>
<dbReference type="Pfam" id="PF03621">
    <property type="entry name" value="MbtH"/>
    <property type="match status" value="1"/>
</dbReference>
<dbReference type="RefSeq" id="WP_095290719.1">
    <property type="nucleotide sequence ID" value="NZ_JAXBDC010000004.1"/>
</dbReference>
<accession>A0A2W0CZT4</accession>
<dbReference type="InterPro" id="IPR038020">
    <property type="entry name" value="MbtH-like_sf"/>
</dbReference>
<evidence type="ECO:0000313" key="2">
    <source>
        <dbReference type="EMBL" id="MFK0525170.1"/>
    </source>
</evidence>
<name>A0A2W0CZT4_9BACL</name>
<dbReference type="GO" id="GO:0005829">
    <property type="term" value="C:cytosol"/>
    <property type="evidence" value="ECO:0007669"/>
    <property type="project" value="TreeGrafter"/>
</dbReference>
<dbReference type="EC" id="3.1.26.4" evidence="3"/>
<evidence type="ECO:0000313" key="3">
    <source>
        <dbReference type="EMBL" id="PYY29181.1"/>
    </source>
</evidence>
<dbReference type="GO" id="GO:0004523">
    <property type="term" value="F:RNA-DNA hybrid ribonuclease activity"/>
    <property type="evidence" value="ECO:0007669"/>
    <property type="project" value="UniProtKB-EC"/>
</dbReference>
<dbReference type="GO" id="GO:0019290">
    <property type="term" value="P:siderophore biosynthetic process"/>
    <property type="evidence" value="ECO:0007669"/>
    <property type="project" value="TreeGrafter"/>
</dbReference>
<keyword evidence="3" id="KW-0378">Hydrolase</keyword>
<comment type="caution">
    <text evidence="3">The sequence shown here is derived from an EMBL/GenBank/DDBJ whole genome shotgun (WGS) entry which is preliminary data.</text>
</comment>
<gene>
    <name evidence="2" type="ORF">ACINKY_23455</name>
    <name evidence="3" type="ORF">PIL02S_02125</name>
</gene>
<dbReference type="EMBL" id="PRLG01000018">
    <property type="protein sequence ID" value="PYY29181.1"/>
    <property type="molecule type" value="Genomic_DNA"/>
</dbReference>
<dbReference type="EMBL" id="JBIYSL010000005">
    <property type="protein sequence ID" value="MFK0525170.1"/>
    <property type="molecule type" value="Genomic_DNA"/>
</dbReference>
<evidence type="ECO:0000259" key="1">
    <source>
        <dbReference type="SMART" id="SM00923"/>
    </source>
</evidence>
<dbReference type="PANTHER" id="PTHR38444">
    <property type="entry name" value="ENTEROBACTIN BIOSYNTHESIS PROTEIN YBDZ"/>
    <property type="match status" value="1"/>
</dbReference>
<sequence>MSNPFEQEDSNYLVLINEEGQYSLWPASIPVPAGWTQMLGKAKRRVCLDYIAEQWTDLKPLSLCDETGMPGVVQEAGG</sequence>
<reference evidence="2 5" key="2">
    <citation type="submission" date="2024-11" db="EMBL/GenBank/DDBJ databases">
        <title>Identification and Characterization of a Novel Fosfomycin Bacillithiol Transferase FosB8 in Paenibacillus illinoisensis.</title>
        <authorList>
            <person name="Lu W."/>
        </authorList>
    </citation>
    <scope>NUCLEOTIDE SEQUENCE [LARGE SCALE GENOMIC DNA]</scope>
    <source>
        <strain evidence="2 5">WP77</strain>
    </source>
</reference>
<keyword evidence="5" id="KW-1185">Reference proteome</keyword>
<evidence type="ECO:0000313" key="4">
    <source>
        <dbReference type="Proteomes" id="UP000247459"/>
    </source>
</evidence>
<dbReference type="SMART" id="SM00923">
    <property type="entry name" value="MbtH"/>
    <property type="match status" value="1"/>
</dbReference>
<dbReference type="SUPFAM" id="SSF160582">
    <property type="entry name" value="MbtH-like"/>
    <property type="match status" value="1"/>
</dbReference>
<protein>
    <submittedName>
        <fullName evidence="3">MbtH domain-containing protein</fullName>
        <ecNumber evidence="3">3.1.26.4</ecNumber>
    </submittedName>
    <submittedName>
        <fullName evidence="2">MbtH family protein</fullName>
    </submittedName>
</protein>
<evidence type="ECO:0000313" key="5">
    <source>
        <dbReference type="Proteomes" id="UP001618531"/>
    </source>
</evidence>
<dbReference type="InterPro" id="IPR005153">
    <property type="entry name" value="MbtH-like_dom"/>
</dbReference>
<organism evidence="3 4">
    <name type="scientific">Paenibacillus illinoisensis</name>
    <dbReference type="NCBI Taxonomy" id="59845"/>
    <lineage>
        <taxon>Bacteria</taxon>
        <taxon>Bacillati</taxon>
        <taxon>Bacillota</taxon>
        <taxon>Bacilli</taxon>
        <taxon>Bacillales</taxon>
        <taxon>Paenibacillaceae</taxon>
        <taxon>Paenibacillus</taxon>
    </lineage>
</organism>